<dbReference type="Proteomes" id="UP000492821">
    <property type="component" value="Unassembled WGS sequence"/>
</dbReference>
<evidence type="ECO:0000313" key="2">
    <source>
        <dbReference type="WBParaSite" id="Pan_g19348.t1"/>
    </source>
</evidence>
<keyword evidence="1" id="KW-1185">Reference proteome</keyword>
<name>A0A7E4VCF2_PANRE</name>
<proteinExistence type="predicted"/>
<dbReference type="AlphaFoldDB" id="A0A7E4VCF2"/>
<reference evidence="2" key="2">
    <citation type="submission" date="2020-10" db="UniProtKB">
        <authorList>
            <consortium name="WormBaseParasite"/>
        </authorList>
    </citation>
    <scope>IDENTIFICATION</scope>
</reference>
<reference evidence="1" key="1">
    <citation type="journal article" date="2013" name="Genetics">
        <title>The draft genome and transcriptome of Panagrellus redivivus are shaped by the harsh demands of a free-living lifestyle.</title>
        <authorList>
            <person name="Srinivasan J."/>
            <person name="Dillman A.R."/>
            <person name="Macchietto M.G."/>
            <person name="Heikkinen L."/>
            <person name="Lakso M."/>
            <person name="Fracchia K.M."/>
            <person name="Antoshechkin I."/>
            <person name="Mortazavi A."/>
            <person name="Wong G."/>
            <person name="Sternberg P.W."/>
        </authorList>
    </citation>
    <scope>NUCLEOTIDE SEQUENCE [LARGE SCALE GENOMIC DNA]</scope>
    <source>
        <strain evidence="1">MT8872</strain>
    </source>
</reference>
<protein>
    <submittedName>
        <fullName evidence="2">Uncharacterized protein</fullName>
    </submittedName>
</protein>
<dbReference type="WBParaSite" id="Pan_g19348.t1">
    <property type="protein sequence ID" value="Pan_g19348.t1"/>
    <property type="gene ID" value="Pan_g19348"/>
</dbReference>
<organism evidence="1 2">
    <name type="scientific">Panagrellus redivivus</name>
    <name type="common">Microworm</name>
    <dbReference type="NCBI Taxonomy" id="6233"/>
    <lineage>
        <taxon>Eukaryota</taxon>
        <taxon>Metazoa</taxon>
        <taxon>Ecdysozoa</taxon>
        <taxon>Nematoda</taxon>
        <taxon>Chromadorea</taxon>
        <taxon>Rhabditida</taxon>
        <taxon>Tylenchina</taxon>
        <taxon>Panagrolaimomorpha</taxon>
        <taxon>Panagrolaimoidea</taxon>
        <taxon>Panagrolaimidae</taxon>
        <taxon>Panagrellus</taxon>
    </lineage>
</organism>
<evidence type="ECO:0000313" key="1">
    <source>
        <dbReference type="Proteomes" id="UP000492821"/>
    </source>
</evidence>
<sequence>MIDISNVMVVLNSSCNVLIYFNYCKEFREVLFREKSKLRHLLFKHRRNIKFTHEIIAIGRMKVSEDAPRADDALLNKTDVYSLRTTMSCTDDSS</sequence>
<accession>A0A7E4VCF2</accession>